<protein>
    <submittedName>
        <fullName evidence="1">Uncharacterized protein</fullName>
    </submittedName>
</protein>
<feature type="non-terminal residue" evidence="1">
    <location>
        <position position="110"/>
    </location>
</feature>
<sequence>VVLLSASVLPLASPLPSRSTTSFLVLASALRLELRCGQLPSSSASRQHLGLVGEQVEDVTEHTGVSLEQLGVATACADHRAELTALDVKNFRPEATGNANLTGFVLVLVT</sequence>
<accession>A0A382YG22</accession>
<evidence type="ECO:0000313" key="1">
    <source>
        <dbReference type="EMBL" id="SVD82050.1"/>
    </source>
</evidence>
<reference evidence="1" key="1">
    <citation type="submission" date="2018-05" db="EMBL/GenBank/DDBJ databases">
        <authorList>
            <person name="Lanie J.A."/>
            <person name="Ng W.-L."/>
            <person name="Kazmierczak K.M."/>
            <person name="Andrzejewski T.M."/>
            <person name="Davidsen T.M."/>
            <person name="Wayne K.J."/>
            <person name="Tettelin H."/>
            <person name="Glass J.I."/>
            <person name="Rusch D."/>
            <person name="Podicherti R."/>
            <person name="Tsui H.-C.T."/>
            <person name="Winkler M.E."/>
        </authorList>
    </citation>
    <scope>NUCLEOTIDE SEQUENCE</scope>
</reference>
<organism evidence="1">
    <name type="scientific">marine metagenome</name>
    <dbReference type="NCBI Taxonomy" id="408172"/>
    <lineage>
        <taxon>unclassified sequences</taxon>
        <taxon>metagenomes</taxon>
        <taxon>ecological metagenomes</taxon>
    </lineage>
</organism>
<dbReference type="AlphaFoldDB" id="A0A382YG22"/>
<dbReference type="EMBL" id="UINC01175428">
    <property type="protein sequence ID" value="SVD82050.1"/>
    <property type="molecule type" value="Genomic_DNA"/>
</dbReference>
<proteinExistence type="predicted"/>
<feature type="non-terminal residue" evidence="1">
    <location>
        <position position="1"/>
    </location>
</feature>
<gene>
    <name evidence="1" type="ORF">METZ01_LOCUS434904</name>
</gene>
<name>A0A382YG22_9ZZZZ</name>